<dbReference type="GO" id="GO:0008270">
    <property type="term" value="F:zinc ion binding"/>
    <property type="evidence" value="ECO:0007669"/>
    <property type="project" value="UniProtKB-UniRule"/>
</dbReference>
<keyword evidence="1" id="KW-0479">Metal-binding</keyword>
<comment type="caution">
    <text evidence="2">The sequence shown here is derived from an EMBL/GenBank/DDBJ whole genome shotgun (WGS) entry which is preliminary data.</text>
</comment>
<comment type="function">
    <text evidence="1">Putative transcription activator involved in regulating light control of development.</text>
</comment>
<evidence type="ECO:0000313" key="3">
    <source>
        <dbReference type="EMBL" id="CAI0394785.1"/>
    </source>
</evidence>
<dbReference type="GO" id="GO:0005634">
    <property type="term" value="C:nucleus"/>
    <property type="evidence" value="ECO:0007669"/>
    <property type="project" value="UniProtKB-SubCell"/>
</dbReference>
<accession>A0AAV0IB29</accession>
<reference evidence="2" key="1">
    <citation type="submission" date="2022-08" db="EMBL/GenBank/DDBJ databases">
        <authorList>
            <person name="Gutierrez-Valencia J."/>
        </authorList>
    </citation>
    <scope>NUCLEOTIDE SEQUENCE</scope>
</reference>
<dbReference type="PANTHER" id="PTHR31669:SF10">
    <property type="entry name" value="PROTEIN FAR1-RELATED SEQUENCE 6"/>
    <property type="match status" value="1"/>
</dbReference>
<comment type="subcellular location">
    <subcellularLocation>
        <location evidence="1">Nucleus</location>
    </subcellularLocation>
</comment>
<proteinExistence type="inferred from homology"/>
<protein>
    <recommendedName>
        <fullName evidence="1">Protein FAR1-RELATED SEQUENCE</fullName>
    </recommendedName>
</protein>
<dbReference type="EMBL" id="CAMGYJ010000003">
    <property type="protein sequence ID" value="CAI0394488.1"/>
    <property type="molecule type" value="Genomic_DNA"/>
</dbReference>
<comment type="similarity">
    <text evidence="1">Belongs to the FHY3/FAR1 family.</text>
</comment>
<keyword evidence="4" id="KW-1185">Reference proteome</keyword>
<keyword evidence="1" id="KW-0862">Zinc</keyword>
<sequence>MIQLVGVSDHEWLRSLYEDRLKWVPVYLKDAYFAGIGENLHPFFDKYIHKQTPLKEFLDKYELALHKKHKEETLADIESRSASALALRSRCSFELQEVPGRYVLSRWRKDYKRMYVPSDHGSGEAVVDATDRVEWLNRLHRSALRIVEEGLGSVEGYDAALQAFEESLNRVHEVEERVNV</sequence>
<evidence type="ECO:0000256" key="1">
    <source>
        <dbReference type="RuleBase" id="RU367018"/>
    </source>
</evidence>
<dbReference type="Proteomes" id="UP001154282">
    <property type="component" value="Unassembled WGS sequence"/>
</dbReference>
<dbReference type="InterPro" id="IPR031052">
    <property type="entry name" value="FHY3/FAR1"/>
</dbReference>
<organism evidence="2 4">
    <name type="scientific">Linum tenue</name>
    <dbReference type="NCBI Taxonomy" id="586396"/>
    <lineage>
        <taxon>Eukaryota</taxon>
        <taxon>Viridiplantae</taxon>
        <taxon>Streptophyta</taxon>
        <taxon>Embryophyta</taxon>
        <taxon>Tracheophyta</taxon>
        <taxon>Spermatophyta</taxon>
        <taxon>Magnoliopsida</taxon>
        <taxon>eudicotyledons</taxon>
        <taxon>Gunneridae</taxon>
        <taxon>Pentapetalae</taxon>
        <taxon>rosids</taxon>
        <taxon>fabids</taxon>
        <taxon>Malpighiales</taxon>
        <taxon>Linaceae</taxon>
        <taxon>Linum</taxon>
    </lineage>
</organism>
<dbReference type="GO" id="GO:0006355">
    <property type="term" value="P:regulation of DNA-templated transcription"/>
    <property type="evidence" value="ECO:0007669"/>
    <property type="project" value="UniProtKB-UniRule"/>
</dbReference>
<name>A0AAV0IB29_9ROSI</name>
<evidence type="ECO:0000313" key="4">
    <source>
        <dbReference type="Proteomes" id="UP001154282"/>
    </source>
</evidence>
<keyword evidence="1" id="KW-0863">Zinc-finger</keyword>
<dbReference type="PANTHER" id="PTHR31669">
    <property type="entry name" value="PROTEIN FAR1-RELATED SEQUENCE 10-RELATED"/>
    <property type="match status" value="1"/>
</dbReference>
<keyword evidence="1" id="KW-0539">Nucleus</keyword>
<evidence type="ECO:0000313" key="2">
    <source>
        <dbReference type="EMBL" id="CAI0394488.1"/>
    </source>
</evidence>
<gene>
    <name evidence="2" type="ORF">LITE_LOCUS8333</name>
    <name evidence="3" type="ORF">LITE_LOCUS8447</name>
</gene>
<dbReference type="EMBL" id="CAMGYJ010000003">
    <property type="protein sequence ID" value="CAI0394785.1"/>
    <property type="molecule type" value="Genomic_DNA"/>
</dbReference>
<dbReference type="AlphaFoldDB" id="A0AAV0IB29"/>